<protein>
    <submittedName>
        <fullName evidence="1">Uncharacterized protein</fullName>
    </submittedName>
</protein>
<evidence type="ECO:0000313" key="1">
    <source>
        <dbReference type="EMBL" id="GGD50710.1"/>
    </source>
</evidence>
<evidence type="ECO:0000313" key="2">
    <source>
        <dbReference type="Proteomes" id="UP000598997"/>
    </source>
</evidence>
<proteinExistence type="predicted"/>
<dbReference type="OrthoDB" id="9816387at2"/>
<comment type="caution">
    <text evidence="1">The sequence shown here is derived from an EMBL/GenBank/DDBJ whole genome shotgun (WGS) entry which is preliminary data.</text>
</comment>
<gene>
    <name evidence="1" type="ORF">GCM10010989_26130</name>
</gene>
<sequence length="55" mass="6336">MLPGGNDLRAPEGDHLAKARCRLLSDPEFVRKVQWWEDLAALSLPERKSERNSFE</sequence>
<organism evidence="1 2">
    <name type="scientific">Croceicoccus pelagius</name>
    <dbReference type="NCBI Taxonomy" id="1703341"/>
    <lineage>
        <taxon>Bacteria</taxon>
        <taxon>Pseudomonadati</taxon>
        <taxon>Pseudomonadota</taxon>
        <taxon>Alphaproteobacteria</taxon>
        <taxon>Sphingomonadales</taxon>
        <taxon>Erythrobacteraceae</taxon>
        <taxon>Croceicoccus</taxon>
    </lineage>
</organism>
<accession>A0A916YL92</accession>
<reference evidence="1 2" key="1">
    <citation type="journal article" date="2014" name="Int. J. Syst. Evol. Microbiol.">
        <title>Complete genome sequence of Corynebacterium casei LMG S-19264T (=DSM 44701T), isolated from a smear-ripened cheese.</title>
        <authorList>
            <consortium name="US DOE Joint Genome Institute (JGI-PGF)"/>
            <person name="Walter F."/>
            <person name="Albersmeier A."/>
            <person name="Kalinowski J."/>
            <person name="Ruckert C."/>
        </authorList>
    </citation>
    <scope>NUCLEOTIDE SEQUENCE [LARGE SCALE GENOMIC DNA]</scope>
    <source>
        <strain evidence="1 2">CGMCC 1.15358</strain>
    </source>
</reference>
<dbReference type="Proteomes" id="UP000598997">
    <property type="component" value="Unassembled WGS sequence"/>
</dbReference>
<name>A0A916YL92_9SPHN</name>
<dbReference type="EMBL" id="BMIO01000008">
    <property type="protein sequence ID" value="GGD50710.1"/>
    <property type="molecule type" value="Genomic_DNA"/>
</dbReference>
<dbReference type="RefSeq" id="WP_156521702.1">
    <property type="nucleotide sequence ID" value="NZ_BMIO01000008.1"/>
</dbReference>
<dbReference type="AlphaFoldDB" id="A0A916YL92"/>
<keyword evidence="2" id="KW-1185">Reference proteome</keyword>